<dbReference type="EMBL" id="BK016062">
    <property type="protein sequence ID" value="DAF91840.1"/>
    <property type="molecule type" value="Genomic_DNA"/>
</dbReference>
<protein>
    <submittedName>
        <fullName evidence="1">Uncharacterized protein</fullName>
    </submittedName>
</protein>
<reference evidence="1" key="1">
    <citation type="journal article" date="2021" name="Proc. Natl. Acad. Sci. U.S.A.">
        <title>A Catalog of Tens of Thousands of Viruses from Human Metagenomes Reveals Hidden Associations with Chronic Diseases.</title>
        <authorList>
            <person name="Tisza M.J."/>
            <person name="Buck C.B."/>
        </authorList>
    </citation>
    <scope>NUCLEOTIDE SEQUENCE</scope>
    <source>
        <strain evidence="1">CtZkC8</strain>
    </source>
</reference>
<evidence type="ECO:0000313" key="1">
    <source>
        <dbReference type="EMBL" id="DAF91840.1"/>
    </source>
</evidence>
<proteinExistence type="predicted"/>
<organism evidence="1">
    <name type="scientific">Podoviridae sp. ctZkC8</name>
    <dbReference type="NCBI Taxonomy" id="2825259"/>
    <lineage>
        <taxon>Viruses</taxon>
        <taxon>Duplodnaviria</taxon>
        <taxon>Heunggongvirae</taxon>
        <taxon>Uroviricota</taxon>
        <taxon>Caudoviricetes</taxon>
    </lineage>
</organism>
<name>A0A8S5UBJ9_9CAUD</name>
<accession>A0A8S5UBJ9</accession>
<sequence>MKKAVEVRGAIYSIAENNGVFELATIPSVWLSMGDTFVALDDMEVSMNGKIFNVKKDDIVFVFSRGKDAAEIVTFRNDAIANYIKTNIEERNKPYKETDCCCDKINEAV</sequence>